<feature type="non-terminal residue" evidence="2">
    <location>
        <position position="1"/>
    </location>
</feature>
<protein>
    <submittedName>
        <fullName evidence="2">WD40 repeat-like protein</fullName>
    </submittedName>
</protein>
<dbReference type="EMBL" id="ML179087">
    <property type="protein sequence ID" value="THV01604.1"/>
    <property type="molecule type" value="Genomic_DNA"/>
</dbReference>
<dbReference type="OrthoDB" id="3238562at2759"/>
<dbReference type="Pfam" id="PF00400">
    <property type="entry name" value="WD40"/>
    <property type="match status" value="1"/>
</dbReference>
<evidence type="ECO:0000313" key="3">
    <source>
        <dbReference type="Proteomes" id="UP000297245"/>
    </source>
</evidence>
<dbReference type="InterPro" id="IPR015943">
    <property type="entry name" value="WD40/YVTN_repeat-like_dom_sf"/>
</dbReference>
<evidence type="ECO:0000256" key="1">
    <source>
        <dbReference type="PROSITE-ProRule" id="PRU00221"/>
    </source>
</evidence>
<evidence type="ECO:0000313" key="2">
    <source>
        <dbReference type="EMBL" id="THV01604.1"/>
    </source>
</evidence>
<gene>
    <name evidence="2" type="ORF">K435DRAFT_601067</name>
</gene>
<dbReference type="InterPro" id="IPR001680">
    <property type="entry name" value="WD40_rpt"/>
</dbReference>
<feature type="repeat" description="WD" evidence="1">
    <location>
        <begin position="7"/>
        <end position="47"/>
    </location>
</feature>
<keyword evidence="3" id="KW-1185">Reference proteome</keyword>
<reference evidence="2 3" key="1">
    <citation type="journal article" date="2019" name="Nat. Ecol. Evol.">
        <title>Megaphylogeny resolves global patterns of mushroom evolution.</title>
        <authorList>
            <person name="Varga T."/>
            <person name="Krizsan K."/>
            <person name="Foldi C."/>
            <person name="Dima B."/>
            <person name="Sanchez-Garcia M."/>
            <person name="Sanchez-Ramirez S."/>
            <person name="Szollosi G.J."/>
            <person name="Szarkandi J.G."/>
            <person name="Papp V."/>
            <person name="Albert L."/>
            <person name="Andreopoulos W."/>
            <person name="Angelini C."/>
            <person name="Antonin V."/>
            <person name="Barry K.W."/>
            <person name="Bougher N.L."/>
            <person name="Buchanan P."/>
            <person name="Buyck B."/>
            <person name="Bense V."/>
            <person name="Catcheside P."/>
            <person name="Chovatia M."/>
            <person name="Cooper J."/>
            <person name="Damon W."/>
            <person name="Desjardin D."/>
            <person name="Finy P."/>
            <person name="Geml J."/>
            <person name="Haridas S."/>
            <person name="Hughes K."/>
            <person name="Justo A."/>
            <person name="Karasinski D."/>
            <person name="Kautmanova I."/>
            <person name="Kiss B."/>
            <person name="Kocsube S."/>
            <person name="Kotiranta H."/>
            <person name="LaButti K.M."/>
            <person name="Lechner B.E."/>
            <person name="Liimatainen K."/>
            <person name="Lipzen A."/>
            <person name="Lukacs Z."/>
            <person name="Mihaltcheva S."/>
            <person name="Morgado L.N."/>
            <person name="Niskanen T."/>
            <person name="Noordeloos M.E."/>
            <person name="Ohm R.A."/>
            <person name="Ortiz-Santana B."/>
            <person name="Ovrebo C."/>
            <person name="Racz N."/>
            <person name="Riley R."/>
            <person name="Savchenko A."/>
            <person name="Shiryaev A."/>
            <person name="Soop K."/>
            <person name="Spirin V."/>
            <person name="Szebenyi C."/>
            <person name="Tomsovsky M."/>
            <person name="Tulloss R.E."/>
            <person name="Uehling J."/>
            <person name="Grigoriev I.V."/>
            <person name="Vagvolgyi C."/>
            <person name="Papp T."/>
            <person name="Martin F.M."/>
            <person name="Miettinen O."/>
            <person name="Hibbett D.S."/>
            <person name="Nagy L.G."/>
        </authorList>
    </citation>
    <scope>NUCLEOTIDE SEQUENCE [LARGE SCALE GENOMIC DNA]</scope>
    <source>
        <strain evidence="2 3">CBS 962.96</strain>
    </source>
</reference>
<name>A0A4S8MHH2_DENBC</name>
<organism evidence="2 3">
    <name type="scientific">Dendrothele bispora (strain CBS 962.96)</name>
    <dbReference type="NCBI Taxonomy" id="1314807"/>
    <lineage>
        <taxon>Eukaryota</taxon>
        <taxon>Fungi</taxon>
        <taxon>Dikarya</taxon>
        <taxon>Basidiomycota</taxon>
        <taxon>Agaricomycotina</taxon>
        <taxon>Agaricomycetes</taxon>
        <taxon>Agaricomycetidae</taxon>
        <taxon>Agaricales</taxon>
        <taxon>Agaricales incertae sedis</taxon>
        <taxon>Dendrothele</taxon>
    </lineage>
</organism>
<dbReference type="Proteomes" id="UP000297245">
    <property type="component" value="Unassembled WGS sequence"/>
</dbReference>
<dbReference type="SUPFAM" id="SSF50978">
    <property type="entry name" value="WD40 repeat-like"/>
    <property type="match status" value="1"/>
</dbReference>
<feature type="non-terminal residue" evidence="2">
    <location>
        <position position="331"/>
    </location>
</feature>
<sequence length="331" mass="36348">YKKLATLSGPRNVIQSVSFSNDGAFVSAAGYGGVTIWDLNTSGTVATPHLPYEPKDPKHVYSSSAWLYFEGADKYVFAVGNMAGEMFLWFLDSTQKARTSSLCSQIVDENRTHQVMSMHVLEPKVTPGNLGRIVTSTSDRFVAVWTLTSNLEIANVFKVKLPADFLPRTVKFLHGSQNVLAFAKTGGGYLQLKGENGEYSWVKKDGLPEMHSVAVDERNDMFAAWAGQRAELFKLSNSEHFKTFQGEVCLVGNTKQVVFAEDGSFLVAGTDHGFAEIFSVQSALCVQHLNYPRKALVQYVASCTLSTNHLIAIAGSTKDQPGDVVVFKKKR</sequence>
<accession>A0A4S8MHH2</accession>
<dbReference type="AlphaFoldDB" id="A0A4S8MHH2"/>
<dbReference type="InterPro" id="IPR036322">
    <property type="entry name" value="WD40_repeat_dom_sf"/>
</dbReference>
<dbReference type="PROSITE" id="PS50082">
    <property type="entry name" value="WD_REPEATS_2"/>
    <property type="match status" value="1"/>
</dbReference>
<dbReference type="Gene3D" id="2.130.10.10">
    <property type="entry name" value="YVTN repeat-like/Quinoprotein amine dehydrogenase"/>
    <property type="match status" value="1"/>
</dbReference>
<proteinExistence type="predicted"/>
<keyword evidence="1" id="KW-0853">WD repeat</keyword>